<proteinExistence type="predicted"/>
<dbReference type="SUPFAM" id="SSF55729">
    <property type="entry name" value="Acyl-CoA N-acyltransferases (Nat)"/>
    <property type="match status" value="1"/>
</dbReference>
<evidence type="ECO:0000256" key="2">
    <source>
        <dbReference type="ARBA" id="ARBA00023315"/>
    </source>
</evidence>
<keyword evidence="5" id="KW-1185">Reference proteome</keyword>
<accession>A0ABS8YIQ8</accession>
<evidence type="ECO:0000256" key="1">
    <source>
        <dbReference type="ARBA" id="ARBA00022679"/>
    </source>
</evidence>
<evidence type="ECO:0000259" key="3">
    <source>
        <dbReference type="PROSITE" id="PS51186"/>
    </source>
</evidence>
<reference evidence="4 5" key="1">
    <citation type="submission" date="2021-11" db="EMBL/GenBank/DDBJ databases">
        <title>Draft genome sequence of Paenibacillus profundus YoMME, a new Gram-positive bacteria with exoelectrogenic properties.</title>
        <authorList>
            <person name="Hubenova Y."/>
            <person name="Hubenova E."/>
            <person name="Manasiev Y."/>
            <person name="Peykov S."/>
            <person name="Mitov M."/>
        </authorList>
    </citation>
    <scope>NUCLEOTIDE SEQUENCE [LARGE SCALE GENOMIC DNA]</scope>
    <source>
        <strain evidence="4 5">YoMME</strain>
    </source>
</reference>
<organism evidence="4 5">
    <name type="scientific">Paenibacillus profundus</name>
    <dbReference type="NCBI Taxonomy" id="1173085"/>
    <lineage>
        <taxon>Bacteria</taxon>
        <taxon>Bacillati</taxon>
        <taxon>Bacillota</taxon>
        <taxon>Bacilli</taxon>
        <taxon>Bacillales</taxon>
        <taxon>Paenibacillaceae</taxon>
        <taxon>Paenibacillus</taxon>
    </lineage>
</organism>
<dbReference type="Gene3D" id="3.40.630.30">
    <property type="match status" value="1"/>
</dbReference>
<dbReference type="PROSITE" id="PS51186">
    <property type="entry name" value="GNAT"/>
    <property type="match status" value="1"/>
</dbReference>
<evidence type="ECO:0000313" key="4">
    <source>
        <dbReference type="EMBL" id="MCE5171467.1"/>
    </source>
</evidence>
<dbReference type="InterPro" id="IPR000182">
    <property type="entry name" value="GNAT_dom"/>
</dbReference>
<dbReference type="RefSeq" id="WP_233697941.1">
    <property type="nucleotide sequence ID" value="NZ_JAJNBZ010000017.1"/>
</dbReference>
<dbReference type="InterPro" id="IPR016181">
    <property type="entry name" value="Acyl_CoA_acyltransferase"/>
</dbReference>
<protein>
    <submittedName>
        <fullName evidence="4">GNAT family N-acetyltransferase</fullName>
    </submittedName>
</protein>
<name>A0ABS8YIQ8_9BACL</name>
<feature type="domain" description="N-acetyltransferase" evidence="3">
    <location>
        <begin position="2"/>
        <end position="145"/>
    </location>
</feature>
<keyword evidence="2" id="KW-0012">Acyltransferase</keyword>
<dbReference type="InterPro" id="IPR050680">
    <property type="entry name" value="YpeA/RimI_acetyltransf"/>
</dbReference>
<sequence>MIRLRRPKSDDESIWLIIQSELLPRSHLTWDPEQVHKELPKRLKGITYVATNQIHQTVGFVHLLVQHQTLVIDMLAVSRQAQSKGYGRQLLSRAEHYGRKHRCVMSRMLVDYGNREAERFYERNGYRLTRYVPEVICHEMEKTLSPYKEA</sequence>
<dbReference type="Pfam" id="PF00583">
    <property type="entry name" value="Acetyltransf_1"/>
    <property type="match status" value="1"/>
</dbReference>
<dbReference type="Proteomes" id="UP001199916">
    <property type="component" value="Unassembled WGS sequence"/>
</dbReference>
<dbReference type="PANTHER" id="PTHR43420">
    <property type="entry name" value="ACETYLTRANSFERASE"/>
    <property type="match status" value="1"/>
</dbReference>
<dbReference type="EMBL" id="JAJNBZ010000017">
    <property type="protein sequence ID" value="MCE5171467.1"/>
    <property type="molecule type" value="Genomic_DNA"/>
</dbReference>
<evidence type="ECO:0000313" key="5">
    <source>
        <dbReference type="Proteomes" id="UP001199916"/>
    </source>
</evidence>
<gene>
    <name evidence="4" type="ORF">LQV63_19385</name>
</gene>
<dbReference type="CDD" id="cd04301">
    <property type="entry name" value="NAT_SF"/>
    <property type="match status" value="1"/>
</dbReference>
<keyword evidence="1" id="KW-0808">Transferase</keyword>
<comment type="caution">
    <text evidence="4">The sequence shown here is derived from an EMBL/GenBank/DDBJ whole genome shotgun (WGS) entry which is preliminary data.</text>
</comment>